<dbReference type="Pfam" id="PF03797">
    <property type="entry name" value="Autotransporter"/>
    <property type="match status" value="1"/>
</dbReference>
<dbReference type="NCBIfam" id="TIGR01414">
    <property type="entry name" value="autotrans_barl"/>
    <property type="match status" value="1"/>
</dbReference>
<dbReference type="Pfam" id="PF18883">
    <property type="entry name" value="AC_1"/>
    <property type="match status" value="1"/>
</dbReference>
<comment type="caution">
    <text evidence="4">The sequence shown here is derived from an EMBL/GenBank/DDBJ whole genome shotgun (WGS) entry which is preliminary data.</text>
</comment>
<dbReference type="CDD" id="cd01344">
    <property type="entry name" value="PL2_Passenger_AT"/>
    <property type="match status" value="1"/>
</dbReference>
<dbReference type="SMART" id="SM00869">
    <property type="entry name" value="Autotransporter"/>
    <property type="match status" value="1"/>
</dbReference>
<reference evidence="4 5" key="1">
    <citation type="journal article" date="2024" name="Proc. Natl. Acad. Sci. U.S.A.">
        <title>The evolutionary genomics of adaptation to stress in wild rhizobium bacteria.</title>
        <authorList>
            <person name="Kehlet-Delgado H."/>
            <person name="Montoya A.P."/>
            <person name="Jensen K.T."/>
            <person name="Wendlandt C.E."/>
            <person name="Dexheimer C."/>
            <person name="Roberts M."/>
            <person name="Torres Martinez L."/>
            <person name="Friesen M.L."/>
            <person name="Griffitts J.S."/>
            <person name="Porter S.S."/>
        </authorList>
    </citation>
    <scope>NUCLEOTIDE SEQUENCE [LARGE SCALE GENOMIC DNA]</scope>
    <source>
        <strain evidence="4 5">M0729</strain>
    </source>
</reference>
<dbReference type="EMBL" id="JAMYPJ010000016">
    <property type="protein sequence ID" value="MER8934005.1"/>
    <property type="molecule type" value="Genomic_DNA"/>
</dbReference>
<dbReference type="RefSeq" id="WP_352568766.1">
    <property type="nucleotide sequence ID" value="NZ_JAMYMY010000019.1"/>
</dbReference>
<dbReference type="SUPFAM" id="SSF51126">
    <property type="entry name" value="Pectin lyase-like"/>
    <property type="match status" value="4"/>
</dbReference>
<feature type="signal peptide" evidence="2">
    <location>
        <begin position="1"/>
        <end position="26"/>
    </location>
</feature>
<evidence type="ECO:0000259" key="3">
    <source>
        <dbReference type="PROSITE" id="PS51208"/>
    </source>
</evidence>
<dbReference type="InterPro" id="IPR005546">
    <property type="entry name" value="Autotransporte_beta"/>
</dbReference>
<keyword evidence="1 2" id="KW-0732">Signal</keyword>
<evidence type="ECO:0000256" key="1">
    <source>
        <dbReference type="ARBA" id="ARBA00022729"/>
    </source>
</evidence>
<dbReference type="InterPro" id="IPR043990">
    <property type="entry name" value="AC_1"/>
</dbReference>
<evidence type="ECO:0000256" key="2">
    <source>
        <dbReference type="SAM" id="SignalP"/>
    </source>
</evidence>
<proteinExistence type="predicted"/>
<dbReference type="PANTHER" id="PTHR35037:SF3">
    <property type="entry name" value="C-TERMINAL REGION OF AIDA-LIKE PROTEIN"/>
    <property type="match status" value="1"/>
</dbReference>
<dbReference type="InterPro" id="IPR006315">
    <property type="entry name" value="OM_autotransptr_brl_dom"/>
</dbReference>
<dbReference type="Gene3D" id="2.160.20.20">
    <property type="match status" value="3"/>
</dbReference>
<protein>
    <submittedName>
        <fullName evidence="4">Autotransporter outer membrane beta-barrel domain-containing protein</fullName>
    </submittedName>
</protein>
<name>A0ABV1YFP7_9HYPH</name>
<gene>
    <name evidence="4" type="ORF">NKI33_13635</name>
</gene>
<dbReference type="SUPFAM" id="SSF103515">
    <property type="entry name" value="Autotransporter"/>
    <property type="match status" value="1"/>
</dbReference>
<dbReference type="InterPro" id="IPR036709">
    <property type="entry name" value="Autotransporte_beta_dom_sf"/>
</dbReference>
<accession>A0ABV1YFP7</accession>
<feature type="domain" description="Autotransporter" evidence="3">
    <location>
        <begin position="1137"/>
        <end position="1419"/>
    </location>
</feature>
<dbReference type="InterPro" id="IPR013425">
    <property type="entry name" value="Autotrns_rpt"/>
</dbReference>
<organism evidence="4 5">
    <name type="scientific">Mesorhizobium opportunistum</name>
    <dbReference type="NCBI Taxonomy" id="593909"/>
    <lineage>
        <taxon>Bacteria</taxon>
        <taxon>Pseudomonadati</taxon>
        <taxon>Pseudomonadota</taxon>
        <taxon>Alphaproteobacteria</taxon>
        <taxon>Hyphomicrobiales</taxon>
        <taxon>Phyllobacteriaceae</taxon>
        <taxon>Mesorhizobium</taxon>
    </lineage>
</organism>
<dbReference type="Pfam" id="PF12951">
    <property type="entry name" value="PATR"/>
    <property type="match status" value="6"/>
</dbReference>
<keyword evidence="5" id="KW-1185">Reference proteome</keyword>
<dbReference type="PANTHER" id="PTHR35037">
    <property type="entry name" value="C-TERMINAL REGION OF AIDA-LIKE PROTEIN"/>
    <property type="match status" value="1"/>
</dbReference>
<feature type="chain" id="PRO_5047458087" evidence="2">
    <location>
        <begin position="27"/>
        <end position="1419"/>
    </location>
</feature>
<dbReference type="InterPro" id="IPR051551">
    <property type="entry name" value="Autotransporter_adhesion"/>
</dbReference>
<dbReference type="Gene3D" id="2.40.128.130">
    <property type="entry name" value="Autotransporter beta-domain"/>
    <property type="match status" value="1"/>
</dbReference>
<evidence type="ECO:0000313" key="4">
    <source>
        <dbReference type="EMBL" id="MER8934005.1"/>
    </source>
</evidence>
<dbReference type="NCBIfam" id="TIGR02601">
    <property type="entry name" value="autotrns_rpt"/>
    <property type="match status" value="5"/>
</dbReference>
<sequence>MAGRIHVRGGVLAVARGRFWAGASLAALVAAGMAPRHAVAGNYVANSDGALRAAITAANADSDPNATITLTASFTVSSSNLPTPTKPLTIDTQGFTLFGAPGSGVPISGAGAVRTLMGTFKGSDGGTSSAGLQIRTGAAVINMGLVQGGTGASGSGGAGVDFGGPGAVATLTNNGTIRGGPAGSGSGGIGVYVRNGAGQIINTGTIESGGPGVGAIAGNNAVGSIDIVNSGTIRAGTGANAIGWISSVTPTTGVISLELQDGSQIFGNVVANATATTDRLRLNGTGFSILDGSIGAAGQYRNFDIFEKTGSGTWALTADNTATTNWDIQQGTLQLGNDGTSGSIIGDVANAGTLAFNRSDALTYGGIISGTGTVSQIGSGTTILTGANTYTGDTTVDAGKLVVEGSLGNTETTVNSGGTLGGSGSIGGAVIVADGGVLAPGSSPGTLTVGSLSLSSGSILDYELGQAGIVGGGVNDLIEVTGALTLDGSLNITDVGGFGPGVYRLINYGGALTDHGLELGNLPAGVTAADLTVQTSVNKQVNLISSVGTDLWFWDGDAAGNANNNLVDGGNGTWTATSPNWTTSTGLVNGAMKPQPGFAVFQTLGGTVVADDSAGALEVTGMQFAADGYRIEGDPVTLAGAGGESIIRVGDGTVAGAGYTATIASVLTGASSLTKTDAGTLVLSGANSYAGGTTVLGGVLSVAADDNLGAAAGALTLSGGTLRNTAAFGSARGVILSAAGGTFDTVADLTLSGAISGAGSLAKTGAGTLTLTGTNSYGGNTLVGAGTLVGNAASIRGNIGNSGIVVFNQAADASFAGDISGTGTMVKDGAGTLTLSGTSLLDWTIDQGGLVAAAERFGGDVSIGAGASFTFDQTANASYAGALSGAGNFVKDGLGTVVLASDNSAFAGATLVNGGTLAAGAANAFSSASQFSVASGATLDLADTSQTIAGLTNAGTVGIAGSLGSKLTVSGDYVGNGGNILIGAALGADNSQTNMLVVAGGTSGAGTLQIVNLGGGGAQTVEGIKIVDVGGVSNGSFSLKGNYTFQGDQAVVGGAYAYRLYQGGTSTPGDGDWYLRSALIDGGGPGTPLYQAGAPLYEAYAGALQTFNQLGTLQQRLGNRSWTVEAQGADGVSDDVRAEAGIGLWGRIEGTSGSYDPENSTTGTTYDTSTWKLQTGADMLLSDSAAGQLIGGVAFQYGTVSADVSSLFGSGSIDSTGTGVSGSLTWYGAEGFYLDSQAQVIWYDSDLDSATAGQRLVDGNNGVGYALGVEAGKRIMLDPSWSLTPQAQLAWSSVDLDAFTDAFGARVTPGSNDSLLGRLGLSLDHQSQWQDRSGRTGHTNVYTIANLYYDFEDGSSVDLAGSSLSSRNDKLWGGLGIGGTINWADDKFSVFGEAVARMGLENFGDSHALTGSLGLRVKW</sequence>
<dbReference type="InterPro" id="IPR012332">
    <property type="entry name" value="Autotransporter_pectin_lyase_C"/>
</dbReference>
<dbReference type="Proteomes" id="UP001464387">
    <property type="component" value="Unassembled WGS sequence"/>
</dbReference>
<evidence type="ECO:0000313" key="5">
    <source>
        <dbReference type="Proteomes" id="UP001464387"/>
    </source>
</evidence>
<dbReference type="InterPro" id="IPR011050">
    <property type="entry name" value="Pectin_lyase_fold/virulence"/>
</dbReference>
<dbReference type="PROSITE" id="PS51208">
    <property type="entry name" value="AUTOTRANSPORTER"/>
    <property type="match status" value="1"/>
</dbReference>